<evidence type="ECO:0000256" key="1">
    <source>
        <dbReference type="ARBA" id="ARBA00022884"/>
    </source>
</evidence>
<feature type="region of interest" description="Disordered" evidence="2">
    <location>
        <begin position="1"/>
        <end position="34"/>
    </location>
</feature>
<dbReference type="GO" id="GO:0005634">
    <property type="term" value="C:nucleus"/>
    <property type="evidence" value="ECO:0007669"/>
    <property type="project" value="TreeGrafter"/>
</dbReference>
<sequence>LTKTVHLGPRTSTNEQTAQAPKFPAAEAQSVRSASIQSEREKYIEIRRRRKQEKENRLRLLDLQRRKSDLMSKEIEQQKMILEKMKEPNITPEKKKHLYKLFKKIEAFVTKTKAEISELNEKLLKMNADSEEKAAADAAVAEAGVGIKRVARSEGNEITLTTKKPRLLDSSKPGAENDVIIHMEHFGELIDMEFGAPGQDKKVTAYFTYKKRRDAEQAAALGADYPGGELEVELAPKRGAEGSGVIPDEKRKPSERVTPAALLATCPLEESDDEENED</sequence>
<dbReference type="InterPro" id="IPR045137">
    <property type="entry name" value="RBM26/27"/>
</dbReference>
<dbReference type="WBParaSite" id="GPUH_0001942201-mRNA-1">
    <property type="protein sequence ID" value="GPUH_0001942201-mRNA-1"/>
    <property type="gene ID" value="GPUH_0001942201"/>
</dbReference>
<dbReference type="GO" id="GO:0003723">
    <property type="term" value="F:RNA binding"/>
    <property type="evidence" value="ECO:0007669"/>
    <property type="project" value="UniProtKB-KW"/>
</dbReference>
<reference evidence="3" key="1">
    <citation type="submission" date="2016-06" db="UniProtKB">
        <authorList>
            <consortium name="WormBaseParasite"/>
        </authorList>
    </citation>
    <scope>IDENTIFICATION</scope>
</reference>
<keyword evidence="1" id="KW-0694">RNA-binding</keyword>
<dbReference type="Pfam" id="PF14605">
    <property type="entry name" value="Nup35_RRM_2"/>
    <property type="match status" value="1"/>
</dbReference>
<protein>
    <submittedName>
        <fullName evidence="3">RRM domain-containing protein</fullName>
    </submittedName>
</protein>
<name>A0A183EEK6_9BILA</name>
<accession>A0A183EEK6</accession>
<organism evidence="3">
    <name type="scientific">Gongylonema pulchrum</name>
    <dbReference type="NCBI Taxonomy" id="637853"/>
    <lineage>
        <taxon>Eukaryota</taxon>
        <taxon>Metazoa</taxon>
        <taxon>Ecdysozoa</taxon>
        <taxon>Nematoda</taxon>
        <taxon>Chromadorea</taxon>
        <taxon>Rhabditida</taxon>
        <taxon>Spirurina</taxon>
        <taxon>Spiruromorpha</taxon>
        <taxon>Spiruroidea</taxon>
        <taxon>Gongylonematidae</taxon>
        <taxon>Gongylonema</taxon>
    </lineage>
</organism>
<dbReference type="AlphaFoldDB" id="A0A183EEK6"/>
<feature type="region of interest" description="Disordered" evidence="2">
    <location>
        <begin position="235"/>
        <end position="259"/>
    </location>
</feature>
<evidence type="ECO:0000313" key="3">
    <source>
        <dbReference type="WBParaSite" id="GPUH_0001942201-mRNA-1"/>
    </source>
</evidence>
<feature type="compositionally biased region" description="Polar residues" evidence="2">
    <location>
        <begin position="10"/>
        <end position="19"/>
    </location>
</feature>
<dbReference type="PANTHER" id="PTHR14398:SF0">
    <property type="entry name" value="ZINC FINGER PROTEIN SWM"/>
    <property type="match status" value="1"/>
</dbReference>
<dbReference type="PANTHER" id="PTHR14398">
    <property type="entry name" value="RNA RECOGNITION RRM/RNP DOMAIN"/>
    <property type="match status" value="1"/>
</dbReference>
<proteinExistence type="predicted"/>
<evidence type="ECO:0000256" key="2">
    <source>
        <dbReference type="SAM" id="MobiDB-lite"/>
    </source>
</evidence>